<dbReference type="Pfam" id="PF01590">
    <property type="entry name" value="GAF"/>
    <property type="match status" value="1"/>
</dbReference>
<keyword evidence="1" id="KW-0378">Hydrolase</keyword>
<dbReference type="PANTHER" id="PTHR43156">
    <property type="entry name" value="STAGE II SPORULATION PROTEIN E-RELATED"/>
    <property type="match status" value="1"/>
</dbReference>
<dbReference type="Gene3D" id="3.60.40.10">
    <property type="entry name" value="PPM-type phosphatase domain"/>
    <property type="match status" value="1"/>
</dbReference>
<dbReference type="SMART" id="SM00086">
    <property type="entry name" value="PAC"/>
    <property type="match status" value="1"/>
</dbReference>
<dbReference type="RefSeq" id="WP_254759383.1">
    <property type="nucleotide sequence ID" value="NZ_JANCLT010000006.1"/>
</dbReference>
<sequence>MRRNAAQIIAAMEERKQQEKFVAKLVEDFSFSSLEQIADTVSRAFQVPLCLISFRQGQKQCIQASAGVPKEIREVALDFAPCKFVYAAEAAQVMLQPQQQMGEEYKSVISALGVQFYAGVPLRLQNAVIGTLCIMDTKPRTFTRQEQEMLSSFGGWVESELDLRANMELQRVTKDELYELTAKYEHVIQHVQEVIFQIDQEGNWTFLNPSWTALTGFLPEESLEKSFVAFVHPDYHEEVTLDFRSVLQGEIDMYHKEIKGLHKNGDTIWVKVSSQRFRNAKGEMIGIAGTLTDISERRRIEQIKQEELDLARRVQQVVLSDPIRNEKVQVEALYMASEQLSGDMYFWCRIDEHRYGIMVLDVMGHGVPAALISMSIRSLLRGMVKRLAEPIQVMEELNRQLNVLYPSEDAHFMSYATGIYVLVDTKQQRIEYVNAGHPAGYLLRETGELVPMTKGCMPLGIMPDLPAEKGTISYSGEAKLLLYTDGLLELISPEAGAKLNKEDVLDWVSRSPEEQEELVAQKRIKQHAYDDICIITAVLSGTGLRKAEWRKEDGVD</sequence>
<dbReference type="InterPro" id="IPR003018">
    <property type="entry name" value="GAF"/>
</dbReference>
<proteinExistence type="predicted"/>
<dbReference type="InterPro" id="IPR035965">
    <property type="entry name" value="PAS-like_dom_sf"/>
</dbReference>
<evidence type="ECO:0000259" key="2">
    <source>
        <dbReference type="PROSITE" id="PS50112"/>
    </source>
</evidence>
<evidence type="ECO:0000256" key="1">
    <source>
        <dbReference type="ARBA" id="ARBA00022801"/>
    </source>
</evidence>
<dbReference type="Proteomes" id="UP001156102">
    <property type="component" value="Unassembled WGS sequence"/>
</dbReference>
<dbReference type="InterPro" id="IPR001932">
    <property type="entry name" value="PPM-type_phosphatase-like_dom"/>
</dbReference>
<dbReference type="Pfam" id="PF00989">
    <property type="entry name" value="PAS"/>
    <property type="match status" value="1"/>
</dbReference>
<accession>A0AA42BQJ3</accession>
<name>A0AA42BQJ3_9BACI</name>
<dbReference type="CDD" id="cd00130">
    <property type="entry name" value="PAS"/>
    <property type="match status" value="1"/>
</dbReference>
<dbReference type="GO" id="GO:0016791">
    <property type="term" value="F:phosphatase activity"/>
    <property type="evidence" value="ECO:0007669"/>
    <property type="project" value="TreeGrafter"/>
</dbReference>
<evidence type="ECO:0000259" key="4">
    <source>
        <dbReference type="PROSITE" id="PS51746"/>
    </source>
</evidence>
<dbReference type="SUPFAM" id="SSF81606">
    <property type="entry name" value="PP2C-like"/>
    <property type="match status" value="1"/>
</dbReference>
<dbReference type="SMART" id="SM00331">
    <property type="entry name" value="PP2C_SIG"/>
    <property type="match status" value="1"/>
</dbReference>
<gene>
    <name evidence="5" type="ORF">NK662_13075</name>
</gene>
<dbReference type="PROSITE" id="PS51746">
    <property type="entry name" value="PPM_2"/>
    <property type="match status" value="1"/>
</dbReference>
<dbReference type="GO" id="GO:0006355">
    <property type="term" value="P:regulation of DNA-templated transcription"/>
    <property type="evidence" value="ECO:0007669"/>
    <property type="project" value="InterPro"/>
</dbReference>
<dbReference type="InterPro" id="IPR036457">
    <property type="entry name" value="PPM-type-like_dom_sf"/>
</dbReference>
<dbReference type="AlphaFoldDB" id="A0AA42BQJ3"/>
<dbReference type="PROSITE" id="PS50112">
    <property type="entry name" value="PAS"/>
    <property type="match status" value="1"/>
</dbReference>
<evidence type="ECO:0000313" key="6">
    <source>
        <dbReference type="Proteomes" id="UP001156102"/>
    </source>
</evidence>
<comment type="caution">
    <text evidence="5">The sequence shown here is derived from an EMBL/GenBank/DDBJ whole genome shotgun (WGS) entry which is preliminary data.</text>
</comment>
<dbReference type="InterPro" id="IPR000700">
    <property type="entry name" value="PAS-assoc_C"/>
</dbReference>
<dbReference type="InterPro" id="IPR001610">
    <property type="entry name" value="PAC"/>
</dbReference>
<dbReference type="Gene3D" id="3.30.450.20">
    <property type="entry name" value="PAS domain"/>
    <property type="match status" value="1"/>
</dbReference>
<dbReference type="InterPro" id="IPR000014">
    <property type="entry name" value="PAS"/>
</dbReference>
<evidence type="ECO:0000259" key="3">
    <source>
        <dbReference type="PROSITE" id="PS50113"/>
    </source>
</evidence>
<evidence type="ECO:0000313" key="5">
    <source>
        <dbReference type="EMBL" id="MCP8969461.1"/>
    </source>
</evidence>
<feature type="domain" description="PAS" evidence="2">
    <location>
        <begin position="180"/>
        <end position="250"/>
    </location>
</feature>
<dbReference type="SUPFAM" id="SSF55785">
    <property type="entry name" value="PYP-like sensor domain (PAS domain)"/>
    <property type="match status" value="1"/>
</dbReference>
<dbReference type="InterPro" id="IPR029016">
    <property type="entry name" value="GAF-like_dom_sf"/>
</dbReference>
<protein>
    <submittedName>
        <fullName evidence="5">SpoIIE family protein phosphatase</fullName>
    </submittedName>
</protein>
<dbReference type="Pfam" id="PF07228">
    <property type="entry name" value="SpoIIE"/>
    <property type="match status" value="1"/>
</dbReference>
<dbReference type="NCBIfam" id="TIGR00229">
    <property type="entry name" value="sensory_box"/>
    <property type="match status" value="1"/>
</dbReference>
<dbReference type="Gene3D" id="3.30.450.40">
    <property type="match status" value="1"/>
</dbReference>
<keyword evidence="6" id="KW-1185">Reference proteome</keyword>
<dbReference type="SMART" id="SM00091">
    <property type="entry name" value="PAS"/>
    <property type="match status" value="1"/>
</dbReference>
<dbReference type="PANTHER" id="PTHR43156:SF14">
    <property type="entry name" value="PHOSPHOSERINE PHOSPHATASE RSBP"/>
    <property type="match status" value="1"/>
</dbReference>
<feature type="domain" description="PAC" evidence="3">
    <location>
        <begin position="254"/>
        <end position="306"/>
    </location>
</feature>
<dbReference type="EMBL" id="JANCLT010000006">
    <property type="protein sequence ID" value="MCP8969461.1"/>
    <property type="molecule type" value="Genomic_DNA"/>
</dbReference>
<organism evidence="5 6">
    <name type="scientific">Ectobacillus ponti</name>
    <dbReference type="NCBI Taxonomy" id="2961894"/>
    <lineage>
        <taxon>Bacteria</taxon>
        <taxon>Bacillati</taxon>
        <taxon>Bacillota</taxon>
        <taxon>Bacilli</taxon>
        <taxon>Bacillales</taxon>
        <taxon>Bacillaceae</taxon>
        <taxon>Ectobacillus</taxon>
    </lineage>
</organism>
<dbReference type="SMART" id="SM00065">
    <property type="entry name" value="GAF"/>
    <property type="match status" value="1"/>
</dbReference>
<feature type="domain" description="PPM-type phosphatase" evidence="4">
    <location>
        <begin position="332"/>
        <end position="539"/>
    </location>
</feature>
<dbReference type="PROSITE" id="PS50113">
    <property type="entry name" value="PAC"/>
    <property type="match status" value="1"/>
</dbReference>
<dbReference type="InterPro" id="IPR052016">
    <property type="entry name" value="Bact_Sigma-Reg"/>
</dbReference>
<reference evidence="5" key="1">
    <citation type="submission" date="2022-07" db="EMBL/GenBank/DDBJ databases">
        <authorList>
            <person name="Li W.-J."/>
            <person name="Deng Q.-Q."/>
        </authorList>
    </citation>
    <scope>NUCLEOTIDE SEQUENCE</scope>
    <source>
        <strain evidence="5">SYSU M60031</strain>
    </source>
</reference>
<dbReference type="InterPro" id="IPR013767">
    <property type="entry name" value="PAS_fold"/>
</dbReference>
<dbReference type="SUPFAM" id="SSF55781">
    <property type="entry name" value="GAF domain-like"/>
    <property type="match status" value="1"/>
</dbReference>